<feature type="transmembrane region" description="Helical" evidence="1">
    <location>
        <begin position="519"/>
        <end position="538"/>
    </location>
</feature>
<feature type="transmembrane region" description="Helical" evidence="1">
    <location>
        <begin position="974"/>
        <end position="995"/>
    </location>
</feature>
<feature type="transmembrane region" description="Helical" evidence="1">
    <location>
        <begin position="459"/>
        <end position="483"/>
    </location>
</feature>
<keyword evidence="1" id="KW-0472">Membrane</keyword>
<comment type="caution">
    <text evidence="2">The sequence shown here is derived from an EMBL/GenBank/DDBJ whole genome shotgun (WGS) entry which is preliminary data.</text>
</comment>
<feature type="transmembrane region" description="Helical" evidence="1">
    <location>
        <begin position="935"/>
        <end position="954"/>
    </location>
</feature>
<feature type="transmembrane region" description="Helical" evidence="1">
    <location>
        <begin position="329"/>
        <end position="348"/>
    </location>
</feature>
<sequence>MNLPRLALSRPVTTFMLCLSVLAAGMAATRLLPLAMWPDLDFPGVFVQINAPGMGPEEMEREVLRPIEESVSTLTGLQRLEATANPDQGQVRIFFNWGEEMGPRNLEVQARIDAIRHELPTTVQRVRVFTGSTSDQPILTLRLSSERDLAREYTLLDRRLRARLERIEGVSQVQLYGVQRPQIEIQLDPEQLQRYGLNDRQVADRLQRNHQTVSGGLLDDPPRRLRVRPDAEFHSVEEMAALPLGPGIRLDDVADIREVTPDLRLVRLLERQPSVGLNILRESGANLVEVSRRVKAELEDVRQEDDFHGIRIFEMNDEARGVIESLRQLLRAGLIGALLALAVLWFFLRSFRITLIVVATIPLAIATSLASMYLLGMSLNILSMMGLMLAVGMLVDNAVVVSENIFRHRQELGRQPLSASLRGSREVGIAVLAGTLTTVIVFLPLVFGGQDQISIFLQHVAAAIVVTLLASLLISLTLIPLLLSRLSRTGAGQDRPNPVAGLAKRYGSALQWSLRRPKITLLLGALAMGSIVIPMNAVETDMFPPEGSRTLWLNYHIQGSHPLNDMKEAVNTIEDYLYANKERFDLDSVYSWYEAGRAQSGLILNEGDKARLSPEEVRDRVLADLPDIIIGQPSFDWQRAGGAEGLRIHLEGERYDEMLPMAMQLAERLRGVEGVVGARPVLESRSQELQVNVHRRSAEQFGISPREIADSVSLALQGRNMRPLRGDVDDTQMRIIYRDAERRSLNELAALPVALPDGGRVRLDNLAELQIAEQAAAIQRLDRRTSIPIELDLAEELSAGDARQRVSTAMNDVELPPGYRWGFGRGFQQDQEAMQQLMQNIMLAIFLIFLVMAALFEALLKPLAILSAIAFSITGVFWFFMLTGTTFSFMAMIGILILMGVVVNNGIVLVNHVNQLRWGGMNMHDALYHGSLHRFRPILMTVTTTILALLPLALGDVRIGGGGPSYQPMARAVIGGLAFSTVVSLFLLPVLYILLDRLGHRARRRWRQAGTMVGLRPAESAQ</sequence>
<protein>
    <submittedName>
        <fullName evidence="2">Efflux RND transporter permease subunit</fullName>
    </submittedName>
</protein>
<feature type="transmembrane region" description="Helical" evidence="1">
    <location>
        <begin position="837"/>
        <end position="856"/>
    </location>
</feature>
<dbReference type="Pfam" id="PF00873">
    <property type="entry name" value="ACR_tran"/>
    <property type="match status" value="1"/>
</dbReference>
<dbReference type="SUPFAM" id="SSF82714">
    <property type="entry name" value="Multidrug efflux transporter AcrB TolC docking domain, DN and DC subdomains"/>
    <property type="match status" value="2"/>
</dbReference>
<feature type="transmembrane region" description="Helical" evidence="1">
    <location>
        <begin position="887"/>
        <end position="914"/>
    </location>
</feature>
<dbReference type="RefSeq" id="WP_306728476.1">
    <property type="nucleotide sequence ID" value="NZ_JAVDDT010000005.1"/>
</dbReference>
<dbReference type="Gene3D" id="3.30.70.1440">
    <property type="entry name" value="Multidrug efflux transporter AcrB pore domain"/>
    <property type="match status" value="1"/>
</dbReference>
<feature type="transmembrane region" description="Helical" evidence="1">
    <location>
        <begin position="355"/>
        <end position="375"/>
    </location>
</feature>
<dbReference type="SUPFAM" id="SSF82693">
    <property type="entry name" value="Multidrug efflux transporter AcrB pore domain, PN1, PN2, PC1 and PC2 subdomains"/>
    <property type="match status" value="2"/>
</dbReference>
<reference evidence="2 3" key="1">
    <citation type="submission" date="2023-08" db="EMBL/GenBank/DDBJ databases">
        <title>Whole-genome sequencing of halo(alkali)philic microorganisms from hypersaline lakes.</title>
        <authorList>
            <person name="Sorokin D.Y."/>
            <person name="Abbas B."/>
            <person name="Merkel A.Y."/>
        </authorList>
    </citation>
    <scope>NUCLEOTIDE SEQUENCE [LARGE SCALE GENOMIC DNA]</scope>
    <source>
        <strain evidence="2 3">AB-CW4</strain>
    </source>
</reference>
<organism evidence="2 3">
    <name type="scientific">Natronospira bacteriovora</name>
    <dbReference type="NCBI Taxonomy" id="3069753"/>
    <lineage>
        <taxon>Bacteria</taxon>
        <taxon>Pseudomonadati</taxon>
        <taxon>Pseudomonadota</taxon>
        <taxon>Gammaproteobacteria</taxon>
        <taxon>Natronospirales</taxon>
        <taxon>Natronospiraceae</taxon>
        <taxon>Natronospira</taxon>
    </lineage>
</organism>
<dbReference type="InterPro" id="IPR001036">
    <property type="entry name" value="Acrflvin-R"/>
</dbReference>
<accession>A0ABU0W7K6</accession>
<evidence type="ECO:0000313" key="3">
    <source>
        <dbReference type="Proteomes" id="UP001239019"/>
    </source>
</evidence>
<dbReference type="Gene3D" id="3.30.2090.10">
    <property type="entry name" value="Multidrug efflux transporter AcrB TolC docking domain, DN and DC subdomains"/>
    <property type="match status" value="2"/>
</dbReference>
<evidence type="ECO:0000313" key="2">
    <source>
        <dbReference type="EMBL" id="MDQ2069976.1"/>
    </source>
</evidence>
<keyword evidence="3" id="KW-1185">Reference proteome</keyword>
<dbReference type="PANTHER" id="PTHR32063">
    <property type="match status" value="1"/>
</dbReference>
<dbReference type="Gene3D" id="3.30.70.1430">
    <property type="entry name" value="Multidrug efflux transporter AcrB pore domain"/>
    <property type="match status" value="2"/>
</dbReference>
<name>A0ABU0W7K6_9GAMM</name>
<dbReference type="EMBL" id="JAVDDT010000005">
    <property type="protein sequence ID" value="MDQ2069976.1"/>
    <property type="molecule type" value="Genomic_DNA"/>
</dbReference>
<dbReference type="InterPro" id="IPR027463">
    <property type="entry name" value="AcrB_DN_DC_subdom"/>
</dbReference>
<evidence type="ECO:0000256" key="1">
    <source>
        <dbReference type="SAM" id="Phobius"/>
    </source>
</evidence>
<dbReference type="Gene3D" id="3.30.70.1320">
    <property type="entry name" value="Multidrug efflux transporter AcrB pore domain like"/>
    <property type="match status" value="1"/>
</dbReference>
<keyword evidence="1" id="KW-0812">Transmembrane</keyword>
<dbReference type="Gene3D" id="1.20.1640.10">
    <property type="entry name" value="Multidrug efflux transporter AcrB transmembrane domain"/>
    <property type="match status" value="2"/>
</dbReference>
<dbReference type="PRINTS" id="PR00702">
    <property type="entry name" value="ACRIFLAVINRP"/>
</dbReference>
<dbReference type="SUPFAM" id="SSF82866">
    <property type="entry name" value="Multidrug efflux transporter AcrB transmembrane domain"/>
    <property type="match status" value="2"/>
</dbReference>
<dbReference type="PANTHER" id="PTHR32063:SF73">
    <property type="entry name" value="RND SUPERFAMILY EFFLUX PUMP PERMEASE COMPONENT 1"/>
    <property type="match status" value="1"/>
</dbReference>
<gene>
    <name evidence="2" type="ORF">RBH19_08825</name>
</gene>
<dbReference type="Proteomes" id="UP001239019">
    <property type="component" value="Unassembled WGS sequence"/>
</dbReference>
<feature type="transmembrane region" description="Helical" evidence="1">
    <location>
        <begin position="427"/>
        <end position="447"/>
    </location>
</feature>
<keyword evidence="1" id="KW-1133">Transmembrane helix</keyword>
<proteinExistence type="predicted"/>
<feature type="transmembrane region" description="Helical" evidence="1">
    <location>
        <begin position="863"/>
        <end position="881"/>
    </location>
</feature>
<feature type="transmembrane region" description="Helical" evidence="1">
    <location>
        <begin position="381"/>
        <end position="406"/>
    </location>
</feature>